<dbReference type="PANTHER" id="PTHR30266:SF2">
    <property type="entry name" value="LARGE-CONDUCTANCE MECHANOSENSITIVE CHANNEL"/>
    <property type="match status" value="1"/>
</dbReference>
<keyword evidence="3" id="KW-1133">Transmembrane helix</keyword>
<keyword evidence="2" id="KW-0812">Transmembrane</keyword>
<dbReference type="EMBL" id="WNWR01000045">
    <property type="protein sequence ID" value="KAE9992854.1"/>
    <property type="molecule type" value="Genomic_DNA"/>
</dbReference>
<feature type="region of interest" description="Disordered" evidence="5">
    <location>
        <begin position="199"/>
        <end position="223"/>
    </location>
</feature>
<dbReference type="Proteomes" id="UP000490939">
    <property type="component" value="Unassembled WGS sequence"/>
</dbReference>
<evidence type="ECO:0000256" key="2">
    <source>
        <dbReference type="ARBA" id="ARBA00022692"/>
    </source>
</evidence>
<keyword evidence="4" id="KW-0472">Membrane</keyword>
<dbReference type="EMBL" id="WNWS01000160">
    <property type="protein sequence ID" value="KAE9977076.1"/>
    <property type="molecule type" value="Genomic_DNA"/>
</dbReference>
<proteinExistence type="predicted"/>
<comment type="caution">
    <text evidence="6">The sequence shown here is derived from an EMBL/GenBank/DDBJ whole genome shotgun (WGS) entry which is preliminary data.</text>
</comment>
<dbReference type="GO" id="GO:0016020">
    <property type="term" value="C:membrane"/>
    <property type="evidence" value="ECO:0007669"/>
    <property type="project" value="UniProtKB-SubCell"/>
</dbReference>
<comment type="subcellular location">
    <subcellularLocation>
        <location evidence="1">Membrane</location>
        <topology evidence="1">Multi-pass membrane protein</topology>
    </subcellularLocation>
</comment>
<dbReference type="InterPro" id="IPR037673">
    <property type="entry name" value="MSC/AndL"/>
</dbReference>
<keyword evidence="9" id="KW-1185">Reference proteome</keyword>
<dbReference type="Pfam" id="PF01741">
    <property type="entry name" value="MscL"/>
    <property type="match status" value="1"/>
</dbReference>
<dbReference type="Gene3D" id="1.10.1200.120">
    <property type="entry name" value="Large-conductance mechanosensitive channel, MscL, domain 1"/>
    <property type="match status" value="1"/>
</dbReference>
<sequence length="237" mass="26160">MPRLPDSPDEEYGTFEDYRHRAWDGAYGFFQSFVDFALRDNVLEVAVGLIFAASFTAVANSLVTDILLPLFSCLPGLTHNLDEAFLVLQQSSHSKIAPRPGQKKPYYNTVQQALDDGAIVWAYGNFIDKLLRFILISLALFTLAGCSTGDLLAQPTGTWRTDPDLEIRTATSTWASIDPDAEELRRSATTWNIGESELVSEAQMRRGSSPSTSRDAGRSVEEGVDCEVGQRAFIEKA</sequence>
<evidence type="ECO:0000313" key="6">
    <source>
        <dbReference type="EMBL" id="KAE9977076.1"/>
    </source>
</evidence>
<evidence type="ECO:0000256" key="3">
    <source>
        <dbReference type="ARBA" id="ARBA00022989"/>
    </source>
</evidence>
<evidence type="ECO:0000256" key="1">
    <source>
        <dbReference type="ARBA" id="ARBA00004141"/>
    </source>
</evidence>
<evidence type="ECO:0000256" key="4">
    <source>
        <dbReference type="ARBA" id="ARBA00023136"/>
    </source>
</evidence>
<evidence type="ECO:0000313" key="7">
    <source>
        <dbReference type="EMBL" id="KAE9992854.1"/>
    </source>
</evidence>
<dbReference type="SUPFAM" id="SSF81330">
    <property type="entry name" value="Gated mechanosensitive channel"/>
    <property type="match status" value="1"/>
</dbReference>
<reference evidence="6 8" key="1">
    <citation type="submission" date="2018-12" db="EMBL/GenBank/DDBJ databases">
        <title>Venturia inaequalis Genome Resource.</title>
        <authorList>
            <person name="Lichtner F.J."/>
        </authorList>
    </citation>
    <scope>NUCLEOTIDE SEQUENCE [LARGE SCALE GENOMIC DNA]</scope>
    <source>
        <strain evidence="6 8">120213</strain>
        <strain evidence="7 9">DMI_063113</strain>
    </source>
</reference>
<evidence type="ECO:0000256" key="5">
    <source>
        <dbReference type="SAM" id="MobiDB-lite"/>
    </source>
</evidence>
<dbReference type="AlphaFoldDB" id="A0A8H3UXA5"/>
<evidence type="ECO:0000313" key="9">
    <source>
        <dbReference type="Proteomes" id="UP000490939"/>
    </source>
</evidence>
<dbReference type="GO" id="GO:0008381">
    <property type="term" value="F:mechanosensitive monoatomic ion channel activity"/>
    <property type="evidence" value="ECO:0007669"/>
    <property type="project" value="TreeGrafter"/>
</dbReference>
<dbReference type="Proteomes" id="UP000447873">
    <property type="component" value="Unassembled WGS sequence"/>
</dbReference>
<evidence type="ECO:0000313" key="8">
    <source>
        <dbReference type="Proteomes" id="UP000447873"/>
    </source>
</evidence>
<dbReference type="InterPro" id="IPR036019">
    <property type="entry name" value="MscL_channel"/>
</dbReference>
<accession>A0A8H3UXA5</accession>
<dbReference type="PANTHER" id="PTHR30266">
    <property type="entry name" value="MECHANOSENSITIVE CHANNEL MSCL"/>
    <property type="match status" value="1"/>
</dbReference>
<protein>
    <submittedName>
        <fullName evidence="6">Uncharacterized protein</fullName>
    </submittedName>
</protein>
<name>A0A8H3UXA5_VENIN</name>
<organism evidence="6 8">
    <name type="scientific">Venturia inaequalis</name>
    <name type="common">Apple scab fungus</name>
    <dbReference type="NCBI Taxonomy" id="5025"/>
    <lineage>
        <taxon>Eukaryota</taxon>
        <taxon>Fungi</taxon>
        <taxon>Dikarya</taxon>
        <taxon>Ascomycota</taxon>
        <taxon>Pezizomycotina</taxon>
        <taxon>Dothideomycetes</taxon>
        <taxon>Pleosporomycetidae</taxon>
        <taxon>Venturiales</taxon>
        <taxon>Venturiaceae</taxon>
        <taxon>Venturia</taxon>
    </lineage>
</organism>
<gene>
    <name evidence="7" type="ORF">EG327_007481</name>
    <name evidence="6" type="ORF">EG328_002272</name>
</gene>